<sequence>MVVRFSLNHRSPPQQPTVLYYAPSPLHIWLKLSESKSPPPGVFLEPTPRPEVILMNAEWEGRGSSFDLCILFNLPDHQLHAGGCILTGVMALHWEYKHNESAETSFQHYGRNY</sequence>
<comment type="caution">
    <text evidence="1">The sequence shown here is derived from an EMBL/GenBank/DDBJ whole genome shotgun (WGS) entry which is preliminary data.</text>
</comment>
<dbReference type="EMBL" id="JAHRIP010056871">
    <property type="protein sequence ID" value="MEQ2302607.1"/>
    <property type="molecule type" value="Genomic_DNA"/>
</dbReference>
<evidence type="ECO:0000313" key="2">
    <source>
        <dbReference type="Proteomes" id="UP001469553"/>
    </source>
</evidence>
<gene>
    <name evidence="1" type="ORF">AMECASPLE_008355</name>
</gene>
<dbReference type="Proteomes" id="UP001469553">
    <property type="component" value="Unassembled WGS sequence"/>
</dbReference>
<proteinExistence type="predicted"/>
<protein>
    <submittedName>
        <fullName evidence="1">Uncharacterized protein</fullName>
    </submittedName>
</protein>
<keyword evidence="2" id="KW-1185">Reference proteome</keyword>
<accession>A0ABV0Z8R8</accession>
<name>A0ABV0Z8R8_9TELE</name>
<evidence type="ECO:0000313" key="1">
    <source>
        <dbReference type="EMBL" id="MEQ2302607.1"/>
    </source>
</evidence>
<organism evidence="1 2">
    <name type="scientific">Ameca splendens</name>
    <dbReference type="NCBI Taxonomy" id="208324"/>
    <lineage>
        <taxon>Eukaryota</taxon>
        <taxon>Metazoa</taxon>
        <taxon>Chordata</taxon>
        <taxon>Craniata</taxon>
        <taxon>Vertebrata</taxon>
        <taxon>Euteleostomi</taxon>
        <taxon>Actinopterygii</taxon>
        <taxon>Neopterygii</taxon>
        <taxon>Teleostei</taxon>
        <taxon>Neoteleostei</taxon>
        <taxon>Acanthomorphata</taxon>
        <taxon>Ovalentaria</taxon>
        <taxon>Atherinomorphae</taxon>
        <taxon>Cyprinodontiformes</taxon>
        <taxon>Goodeidae</taxon>
        <taxon>Ameca</taxon>
    </lineage>
</organism>
<reference evidence="1 2" key="1">
    <citation type="submission" date="2021-06" db="EMBL/GenBank/DDBJ databases">
        <authorList>
            <person name="Palmer J.M."/>
        </authorList>
    </citation>
    <scope>NUCLEOTIDE SEQUENCE [LARGE SCALE GENOMIC DNA]</scope>
    <source>
        <strain evidence="1 2">AS_MEX2019</strain>
        <tissue evidence="1">Muscle</tissue>
    </source>
</reference>